<dbReference type="AlphaFoldDB" id="A0A9W6I3R6"/>
<dbReference type="EMBL" id="BSEV01000008">
    <property type="protein sequence ID" value="GLK10429.1"/>
    <property type="molecule type" value="Genomic_DNA"/>
</dbReference>
<feature type="region of interest" description="Disordered" evidence="1">
    <location>
        <begin position="85"/>
        <end position="104"/>
    </location>
</feature>
<accession>A0A9W6I3R6</accession>
<comment type="caution">
    <text evidence="2">The sequence shown here is derived from an EMBL/GenBank/DDBJ whole genome shotgun (WGS) entry which is preliminary data.</text>
</comment>
<evidence type="ECO:0000313" key="2">
    <source>
        <dbReference type="EMBL" id="GLK10429.1"/>
    </source>
</evidence>
<reference evidence="2" key="2">
    <citation type="submission" date="2023-01" db="EMBL/GenBank/DDBJ databases">
        <authorList>
            <person name="Sun Q."/>
            <person name="Evtushenko L."/>
        </authorList>
    </citation>
    <scope>NUCLEOTIDE SEQUENCE</scope>
    <source>
        <strain evidence="2">VKM Ac-2007</strain>
    </source>
</reference>
<proteinExistence type="predicted"/>
<feature type="compositionally biased region" description="Basic and acidic residues" evidence="1">
    <location>
        <begin position="85"/>
        <end position="95"/>
    </location>
</feature>
<evidence type="ECO:0000256" key="1">
    <source>
        <dbReference type="SAM" id="MobiDB-lite"/>
    </source>
</evidence>
<reference evidence="2" key="1">
    <citation type="journal article" date="2014" name="Int. J. Syst. Evol. Microbiol.">
        <title>Complete genome sequence of Corynebacterium casei LMG S-19264T (=DSM 44701T), isolated from a smear-ripened cheese.</title>
        <authorList>
            <consortium name="US DOE Joint Genome Institute (JGI-PGF)"/>
            <person name="Walter F."/>
            <person name="Albersmeier A."/>
            <person name="Kalinowski J."/>
            <person name="Ruckert C."/>
        </authorList>
    </citation>
    <scope>NUCLEOTIDE SEQUENCE</scope>
    <source>
        <strain evidence="2">VKM Ac-2007</strain>
    </source>
</reference>
<sequence>MSDYQPYSYVTASIHEGNTRLSVSFHTADLSVMALNVHGIRPYLCFGSTEGELSISTTGGGPVTAADLALAREIADAATRYRDECERLHANRSPDPDQADENAA</sequence>
<protein>
    <submittedName>
        <fullName evidence="2">Uncharacterized protein</fullName>
    </submittedName>
</protein>
<dbReference type="RefSeq" id="WP_271218856.1">
    <property type="nucleotide sequence ID" value="NZ_BAAAVD010000083.1"/>
</dbReference>
<keyword evidence="3" id="KW-1185">Reference proteome</keyword>
<organism evidence="2 3">
    <name type="scientific">Streptosporangium carneum</name>
    <dbReference type="NCBI Taxonomy" id="47481"/>
    <lineage>
        <taxon>Bacteria</taxon>
        <taxon>Bacillati</taxon>
        <taxon>Actinomycetota</taxon>
        <taxon>Actinomycetes</taxon>
        <taxon>Streptosporangiales</taxon>
        <taxon>Streptosporangiaceae</taxon>
        <taxon>Streptosporangium</taxon>
    </lineage>
</organism>
<evidence type="ECO:0000313" key="3">
    <source>
        <dbReference type="Proteomes" id="UP001143474"/>
    </source>
</evidence>
<dbReference type="Proteomes" id="UP001143474">
    <property type="component" value="Unassembled WGS sequence"/>
</dbReference>
<gene>
    <name evidence="2" type="ORF">GCM10017600_38350</name>
</gene>
<name>A0A9W6I3R6_9ACTN</name>